<evidence type="ECO:0000256" key="1">
    <source>
        <dbReference type="ARBA" id="ARBA00005711"/>
    </source>
</evidence>
<proteinExistence type="inferred from homology"/>
<dbReference type="Proteomes" id="UP000327085">
    <property type="component" value="Chromosome 5"/>
</dbReference>
<protein>
    <submittedName>
        <fullName evidence="3">PREDICTED: remorin</fullName>
    </submittedName>
</protein>
<dbReference type="Pfam" id="PF03763">
    <property type="entry name" value="Remorin_C"/>
    <property type="match status" value="1"/>
</dbReference>
<dbReference type="PANTHER" id="PTHR31775">
    <property type="entry name" value="OS02G0117200 PROTEIN"/>
    <property type="match status" value="1"/>
</dbReference>
<accession>A0A5E4FRT5</accession>
<reference evidence="4" key="1">
    <citation type="journal article" date="2020" name="Plant J.">
        <title>Transposons played a major role in the diversification between the closely related almond and peach genomes: results from the almond genome sequence.</title>
        <authorList>
            <person name="Alioto T."/>
            <person name="Alexiou K.G."/>
            <person name="Bardil A."/>
            <person name="Barteri F."/>
            <person name="Castanera R."/>
            <person name="Cruz F."/>
            <person name="Dhingra A."/>
            <person name="Duval H."/>
            <person name="Fernandez I Marti A."/>
            <person name="Frias L."/>
            <person name="Galan B."/>
            <person name="Garcia J.L."/>
            <person name="Howad W."/>
            <person name="Gomez-Garrido J."/>
            <person name="Gut M."/>
            <person name="Julca I."/>
            <person name="Morata J."/>
            <person name="Puigdomenech P."/>
            <person name="Ribeca P."/>
            <person name="Rubio Cabetas M.J."/>
            <person name="Vlasova A."/>
            <person name="Wirthensohn M."/>
            <person name="Garcia-Mas J."/>
            <person name="Gabaldon T."/>
            <person name="Casacuberta J.M."/>
            <person name="Arus P."/>
        </authorList>
    </citation>
    <scope>NUCLEOTIDE SEQUENCE [LARGE SCALE GENOMIC DNA]</scope>
    <source>
        <strain evidence="4">cv. Texas</strain>
    </source>
</reference>
<evidence type="ECO:0000259" key="2">
    <source>
        <dbReference type="Pfam" id="PF03763"/>
    </source>
</evidence>
<feature type="domain" description="Remorin C-terminal" evidence="2">
    <location>
        <begin position="28"/>
        <end position="125"/>
    </location>
</feature>
<evidence type="ECO:0000313" key="3">
    <source>
        <dbReference type="EMBL" id="VVA30060.1"/>
    </source>
</evidence>
<dbReference type="OMA" id="FWLNSRQ"/>
<dbReference type="PANTHER" id="PTHR31775:SF31">
    <property type="entry name" value="REMORIN-LIKE"/>
    <property type="match status" value="1"/>
</dbReference>
<evidence type="ECO:0000313" key="4">
    <source>
        <dbReference type="Proteomes" id="UP000327085"/>
    </source>
</evidence>
<name>A0A5E4FRT5_PRUDU</name>
<dbReference type="InParanoid" id="A0A5E4FRT5"/>
<sequence>MADEKQKAALEKDTSAIKKVLSTKSLGLIKAWEESEKTKVDNKTNKKLSNVVAWELSKQAYIDARQKKFEQKLERKKAMYVEKMQNKVAEIHKKADEKRTIVEDVKEEERTKVEEKADKFREIGKHYCHWLHPWKRLPLSWSES</sequence>
<organism evidence="3 4">
    <name type="scientific">Prunus dulcis</name>
    <name type="common">Almond</name>
    <name type="synonym">Amygdalus dulcis</name>
    <dbReference type="NCBI Taxonomy" id="3755"/>
    <lineage>
        <taxon>Eukaryota</taxon>
        <taxon>Viridiplantae</taxon>
        <taxon>Streptophyta</taxon>
        <taxon>Embryophyta</taxon>
        <taxon>Tracheophyta</taxon>
        <taxon>Spermatophyta</taxon>
        <taxon>Magnoliopsida</taxon>
        <taxon>eudicotyledons</taxon>
        <taxon>Gunneridae</taxon>
        <taxon>Pentapetalae</taxon>
        <taxon>rosids</taxon>
        <taxon>fabids</taxon>
        <taxon>Rosales</taxon>
        <taxon>Rosaceae</taxon>
        <taxon>Amygdaloideae</taxon>
        <taxon>Amygdaleae</taxon>
        <taxon>Prunus</taxon>
    </lineage>
</organism>
<dbReference type="InterPro" id="IPR005516">
    <property type="entry name" value="Remorin_C"/>
</dbReference>
<gene>
    <name evidence="3" type="ORF">ALMOND_2B025238</name>
</gene>
<comment type="similarity">
    <text evidence="1">Belongs to the remorin family.</text>
</comment>
<dbReference type="AlphaFoldDB" id="A0A5E4FRT5"/>
<dbReference type="EMBL" id="CABIKO010000180">
    <property type="protein sequence ID" value="VVA30060.1"/>
    <property type="molecule type" value="Genomic_DNA"/>
</dbReference>
<dbReference type="Gramene" id="VVA30060">
    <property type="protein sequence ID" value="VVA30060"/>
    <property type="gene ID" value="Prudul26B025238"/>
</dbReference>